<evidence type="ECO:0000256" key="6">
    <source>
        <dbReference type="ARBA" id="ARBA00023002"/>
    </source>
</evidence>
<dbReference type="SUPFAM" id="SSF55103">
    <property type="entry name" value="FAD-linked oxidases, C-terminal domain"/>
    <property type="match status" value="1"/>
</dbReference>
<dbReference type="Gene3D" id="1.10.45.10">
    <property type="entry name" value="Vanillyl-alcohol Oxidase, Chain A, domain 4"/>
    <property type="match status" value="1"/>
</dbReference>
<dbReference type="InterPro" id="IPR004113">
    <property type="entry name" value="FAD-bd_oxidored_4_C"/>
</dbReference>
<dbReference type="PANTHER" id="PTHR11748:SF111">
    <property type="entry name" value="D-LACTATE DEHYDROGENASE, MITOCHONDRIAL-RELATED"/>
    <property type="match status" value="1"/>
</dbReference>
<proteinExistence type="inferred from homology"/>
<reference evidence="9 10" key="1">
    <citation type="submission" date="2018-09" db="EMBL/GenBank/DDBJ databases">
        <title>Genomic Encyclopedia of Archaeal and Bacterial Type Strains, Phase II (KMG-II): from individual species to whole genera.</title>
        <authorList>
            <person name="Goeker M."/>
        </authorList>
    </citation>
    <scope>NUCLEOTIDE SEQUENCE [LARGE SCALE GENOMIC DNA]</scope>
    <source>
        <strain evidence="9 10">DSM 11458</strain>
    </source>
</reference>
<dbReference type="EC" id="1.1.2.4" evidence="7"/>
<evidence type="ECO:0000256" key="4">
    <source>
        <dbReference type="ARBA" id="ARBA00022827"/>
    </source>
</evidence>
<dbReference type="RefSeq" id="WP_025061129.1">
    <property type="nucleotide sequence ID" value="NZ_RAQK01000001.1"/>
</dbReference>
<evidence type="ECO:0000256" key="3">
    <source>
        <dbReference type="ARBA" id="ARBA00022630"/>
    </source>
</evidence>
<comment type="caution">
    <text evidence="9">The sequence shown here is derived from an EMBL/GenBank/DDBJ whole genome shotgun (WGS) entry which is preliminary data.</text>
</comment>
<comment type="similarity">
    <text evidence="2">Belongs to the FAD-binding oxidoreductase/transferase type 4 family.</text>
</comment>
<name>A0A420DUE6_9RHOB</name>
<dbReference type="OrthoDB" id="9811557at2"/>
<dbReference type="GO" id="GO:0071949">
    <property type="term" value="F:FAD binding"/>
    <property type="evidence" value="ECO:0007669"/>
    <property type="project" value="InterPro"/>
</dbReference>
<dbReference type="GO" id="GO:0008720">
    <property type="term" value="F:D-lactate dehydrogenase (NAD+) activity"/>
    <property type="evidence" value="ECO:0007669"/>
    <property type="project" value="TreeGrafter"/>
</dbReference>
<gene>
    <name evidence="9" type="ORF">C8N30_2362</name>
</gene>
<keyword evidence="10" id="KW-1185">Reference proteome</keyword>
<evidence type="ECO:0000313" key="9">
    <source>
        <dbReference type="EMBL" id="RKE97737.1"/>
    </source>
</evidence>
<dbReference type="AlphaFoldDB" id="A0A420DUE6"/>
<accession>A0A420DUE6</accession>
<dbReference type="STRING" id="1443111.Z949_440"/>
<dbReference type="InterPro" id="IPR016166">
    <property type="entry name" value="FAD-bd_PCMH"/>
</dbReference>
<dbReference type="InterPro" id="IPR016171">
    <property type="entry name" value="Vanillyl_alc_oxidase_C-sub2"/>
</dbReference>
<dbReference type="FunFam" id="3.30.70.2740:FF:000001">
    <property type="entry name" value="D-lactate dehydrogenase mitochondrial"/>
    <property type="match status" value="1"/>
</dbReference>
<evidence type="ECO:0000313" key="10">
    <source>
        <dbReference type="Proteomes" id="UP000284407"/>
    </source>
</evidence>
<dbReference type="GO" id="GO:1903457">
    <property type="term" value="P:lactate catabolic process"/>
    <property type="evidence" value="ECO:0007669"/>
    <property type="project" value="TreeGrafter"/>
</dbReference>
<comment type="cofactor">
    <cofactor evidence="1">
        <name>FAD</name>
        <dbReference type="ChEBI" id="CHEBI:57692"/>
    </cofactor>
</comment>
<evidence type="ECO:0000259" key="8">
    <source>
        <dbReference type="PROSITE" id="PS51387"/>
    </source>
</evidence>
<dbReference type="EMBL" id="RAQK01000001">
    <property type="protein sequence ID" value="RKE97737.1"/>
    <property type="molecule type" value="Genomic_DNA"/>
</dbReference>
<keyword evidence="6" id="KW-0560">Oxidoreductase</keyword>
<dbReference type="Gene3D" id="3.30.70.2740">
    <property type="match status" value="1"/>
</dbReference>
<dbReference type="FunFam" id="1.10.45.10:FF:000001">
    <property type="entry name" value="D-lactate dehydrogenase mitochondrial"/>
    <property type="match status" value="1"/>
</dbReference>
<dbReference type="Proteomes" id="UP000284407">
    <property type="component" value="Unassembled WGS sequence"/>
</dbReference>
<keyword evidence="4" id="KW-0274">FAD</keyword>
<dbReference type="InterPro" id="IPR016169">
    <property type="entry name" value="FAD-bd_PCMH_sub2"/>
</dbReference>
<dbReference type="InterPro" id="IPR006094">
    <property type="entry name" value="Oxid_FAD_bind_N"/>
</dbReference>
<dbReference type="Gene3D" id="3.30.465.10">
    <property type="match status" value="1"/>
</dbReference>
<dbReference type="InterPro" id="IPR016164">
    <property type="entry name" value="FAD-linked_Oxase-like_C"/>
</dbReference>
<dbReference type="Pfam" id="PF02913">
    <property type="entry name" value="FAD-oxidase_C"/>
    <property type="match status" value="1"/>
</dbReference>
<dbReference type="GO" id="GO:0004458">
    <property type="term" value="F:D-lactate dehydrogenase (cytochrome) activity"/>
    <property type="evidence" value="ECO:0007669"/>
    <property type="project" value="UniProtKB-EC"/>
</dbReference>
<dbReference type="PANTHER" id="PTHR11748">
    <property type="entry name" value="D-LACTATE DEHYDROGENASE"/>
    <property type="match status" value="1"/>
</dbReference>
<dbReference type="InterPro" id="IPR036318">
    <property type="entry name" value="FAD-bd_PCMH-like_sf"/>
</dbReference>
<evidence type="ECO:0000256" key="2">
    <source>
        <dbReference type="ARBA" id="ARBA00008000"/>
    </source>
</evidence>
<evidence type="ECO:0000256" key="1">
    <source>
        <dbReference type="ARBA" id="ARBA00001974"/>
    </source>
</evidence>
<dbReference type="PROSITE" id="PS51387">
    <property type="entry name" value="FAD_PCMH"/>
    <property type="match status" value="1"/>
</dbReference>
<dbReference type="Pfam" id="PF01565">
    <property type="entry name" value="FAD_binding_4"/>
    <property type="match status" value="1"/>
</dbReference>
<dbReference type="SUPFAM" id="SSF56176">
    <property type="entry name" value="FAD-binding/transporter-associated domain-like"/>
    <property type="match status" value="1"/>
</dbReference>
<evidence type="ECO:0000256" key="7">
    <source>
        <dbReference type="ARBA" id="ARBA00038897"/>
    </source>
</evidence>
<sequence>MVQTMAQGRNETGIAAAMGILKQQFGERFHTGASICEQHAHTTTWIVNQPPDGVVFARSTQEVSEVVRICAAHKVAVIPFGTGTSLEGHVNAPAGGISIDVSQMNAVVEVNAGDLDCRVQPGVTRMALNTHLRDQGLFFPIDPGADASIGGMAATRASGTNAVRYGTMKDNVLSLEVVMANGEVIRTASRARKSSAGYDLTRLMVGSEGTLGIITEVTLRLQGIPEAMSAASCSFPSVEAACETVMAVIQYGLPVARIELLDALVVKAVNSYSKLTLPETPLLLLEFHGSNAGVAEQAETFGSLAADFGGSGYAATTSAEERNKLWQARHDAYWAMLALRPGCKAVATDVCVPISRLAEAVVATNDKASELELIAPIVGHAGDGNFHASVLLDMDNADEVARAQTFVSWLNNFAIELGGTCTGEHGIGQGKRPYLVKELGGAVDVMRAIKRALDPDDIMNPGKILPDGRTDL</sequence>
<feature type="domain" description="FAD-binding PCMH-type" evidence="8">
    <location>
        <begin position="47"/>
        <end position="224"/>
    </location>
</feature>
<dbReference type="FunFam" id="3.30.465.10:FF:000016">
    <property type="entry name" value="probable D-lactate dehydrogenase, mitochondrial"/>
    <property type="match status" value="1"/>
</dbReference>
<protein>
    <recommendedName>
        <fullName evidence="7">D-lactate dehydrogenase (cytochrome)</fullName>
        <ecNumber evidence="7">1.1.2.4</ecNumber>
    </recommendedName>
</protein>
<organism evidence="9 10">
    <name type="scientific">Sulfitobacter guttiformis</name>
    <dbReference type="NCBI Taxonomy" id="74349"/>
    <lineage>
        <taxon>Bacteria</taxon>
        <taxon>Pseudomonadati</taxon>
        <taxon>Pseudomonadota</taxon>
        <taxon>Alphaproteobacteria</taxon>
        <taxon>Rhodobacterales</taxon>
        <taxon>Roseobacteraceae</taxon>
        <taxon>Sulfitobacter</taxon>
    </lineage>
</organism>
<keyword evidence="5" id="KW-0809">Transit peptide</keyword>
<keyword evidence="3" id="KW-0285">Flavoprotein</keyword>
<evidence type="ECO:0000256" key="5">
    <source>
        <dbReference type="ARBA" id="ARBA00022946"/>
    </source>
</evidence>